<accession>A0AAV4UJ75</accession>
<name>A0AAV4UJ75_CAEEX</name>
<evidence type="ECO:0000313" key="3">
    <source>
        <dbReference type="Proteomes" id="UP001054945"/>
    </source>
</evidence>
<protein>
    <submittedName>
        <fullName evidence="2">Uncharacterized protein</fullName>
    </submittedName>
</protein>
<evidence type="ECO:0000256" key="1">
    <source>
        <dbReference type="SAM" id="MobiDB-lite"/>
    </source>
</evidence>
<organism evidence="2 3">
    <name type="scientific">Caerostris extrusa</name>
    <name type="common">Bark spider</name>
    <name type="synonym">Caerostris bankana</name>
    <dbReference type="NCBI Taxonomy" id="172846"/>
    <lineage>
        <taxon>Eukaryota</taxon>
        <taxon>Metazoa</taxon>
        <taxon>Ecdysozoa</taxon>
        <taxon>Arthropoda</taxon>
        <taxon>Chelicerata</taxon>
        <taxon>Arachnida</taxon>
        <taxon>Araneae</taxon>
        <taxon>Araneomorphae</taxon>
        <taxon>Entelegynae</taxon>
        <taxon>Araneoidea</taxon>
        <taxon>Araneidae</taxon>
        <taxon>Caerostris</taxon>
    </lineage>
</organism>
<proteinExistence type="predicted"/>
<comment type="caution">
    <text evidence="2">The sequence shown here is derived from an EMBL/GenBank/DDBJ whole genome shotgun (WGS) entry which is preliminary data.</text>
</comment>
<feature type="region of interest" description="Disordered" evidence="1">
    <location>
        <begin position="33"/>
        <end position="52"/>
    </location>
</feature>
<dbReference type="Proteomes" id="UP001054945">
    <property type="component" value="Unassembled WGS sequence"/>
</dbReference>
<sequence length="134" mass="14997">MWLSAGIFHSPVTVNSTSSLSHISRKALPAPKDAFLGSSHLTDPAGDSRKKNEISHLELKFSPISTLDWNLTSSTTKHTSMSPIHKNINELIKKAQDSISPRHNKTQYWPQKIGEYASLCRTDPCRSEKTIRDL</sequence>
<evidence type="ECO:0000313" key="2">
    <source>
        <dbReference type="EMBL" id="GIY57781.1"/>
    </source>
</evidence>
<dbReference type="EMBL" id="BPLR01012962">
    <property type="protein sequence ID" value="GIY57781.1"/>
    <property type="molecule type" value="Genomic_DNA"/>
</dbReference>
<keyword evidence="3" id="KW-1185">Reference proteome</keyword>
<gene>
    <name evidence="2" type="ORF">CEXT_229961</name>
</gene>
<dbReference type="AlphaFoldDB" id="A0AAV4UJ75"/>
<reference evidence="2 3" key="1">
    <citation type="submission" date="2021-06" db="EMBL/GenBank/DDBJ databases">
        <title>Caerostris extrusa draft genome.</title>
        <authorList>
            <person name="Kono N."/>
            <person name="Arakawa K."/>
        </authorList>
    </citation>
    <scope>NUCLEOTIDE SEQUENCE [LARGE SCALE GENOMIC DNA]</scope>
</reference>